<dbReference type="EMBL" id="CP068391">
    <property type="protein sequence ID" value="QQX55325.1"/>
    <property type="molecule type" value="Genomic_DNA"/>
</dbReference>
<dbReference type="PANTHER" id="PTHR30055">
    <property type="entry name" value="HTH-TYPE TRANSCRIPTIONAL REGULATOR RUTR"/>
    <property type="match status" value="1"/>
</dbReference>
<evidence type="ECO:0000256" key="1">
    <source>
        <dbReference type="ARBA" id="ARBA00022491"/>
    </source>
</evidence>
<evidence type="ECO:0000256" key="4">
    <source>
        <dbReference type="ARBA" id="ARBA00023163"/>
    </source>
</evidence>
<dbReference type="GO" id="GO:0003700">
    <property type="term" value="F:DNA-binding transcription factor activity"/>
    <property type="evidence" value="ECO:0007669"/>
    <property type="project" value="TreeGrafter"/>
</dbReference>
<evidence type="ECO:0000313" key="7">
    <source>
        <dbReference type="EMBL" id="QQX55325.1"/>
    </source>
</evidence>
<dbReference type="InterPro" id="IPR009057">
    <property type="entry name" value="Homeodomain-like_sf"/>
</dbReference>
<dbReference type="GO" id="GO:0000976">
    <property type="term" value="F:transcription cis-regulatory region binding"/>
    <property type="evidence" value="ECO:0007669"/>
    <property type="project" value="TreeGrafter"/>
</dbReference>
<dbReference type="RefSeq" id="WP_207979980.1">
    <property type="nucleotide sequence ID" value="NZ_CAMKUJ010000007.1"/>
</dbReference>
<evidence type="ECO:0000256" key="2">
    <source>
        <dbReference type="ARBA" id="ARBA00023015"/>
    </source>
</evidence>
<evidence type="ECO:0000256" key="5">
    <source>
        <dbReference type="PROSITE-ProRule" id="PRU00335"/>
    </source>
</evidence>
<protein>
    <submittedName>
        <fullName evidence="7">TetR family transcriptional regulator</fullName>
    </submittedName>
</protein>
<dbReference type="InterPro" id="IPR001647">
    <property type="entry name" value="HTH_TetR"/>
</dbReference>
<dbReference type="SUPFAM" id="SSF46689">
    <property type="entry name" value="Homeodomain-like"/>
    <property type="match status" value="1"/>
</dbReference>
<dbReference type="Pfam" id="PF00440">
    <property type="entry name" value="TetR_N"/>
    <property type="match status" value="1"/>
</dbReference>
<dbReference type="AlphaFoldDB" id="A0A7U0RQP1"/>
<organism evidence="7 8">
    <name type="scientific">Serratia proteamaculans</name>
    <dbReference type="NCBI Taxonomy" id="28151"/>
    <lineage>
        <taxon>Bacteria</taxon>
        <taxon>Pseudomonadati</taxon>
        <taxon>Pseudomonadota</taxon>
        <taxon>Gammaproteobacteria</taxon>
        <taxon>Enterobacterales</taxon>
        <taxon>Yersiniaceae</taxon>
        <taxon>Serratia</taxon>
    </lineage>
</organism>
<dbReference type="Gene3D" id="1.10.357.10">
    <property type="entry name" value="Tetracycline Repressor, domain 2"/>
    <property type="match status" value="1"/>
</dbReference>
<dbReference type="PROSITE" id="PS50977">
    <property type="entry name" value="HTH_TETR_2"/>
    <property type="match status" value="1"/>
</dbReference>
<keyword evidence="2" id="KW-0805">Transcription regulation</keyword>
<proteinExistence type="predicted"/>
<dbReference type="Pfam" id="PF08361">
    <property type="entry name" value="TetR_C_2"/>
    <property type="match status" value="1"/>
</dbReference>
<dbReference type="InterPro" id="IPR013572">
    <property type="entry name" value="Tscrpt_reg_MAATS_C"/>
</dbReference>
<dbReference type="Proteomes" id="UP000596176">
    <property type="component" value="Chromosome"/>
</dbReference>
<evidence type="ECO:0000313" key="8">
    <source>
        <dbReference type="Proteomes" id="UP000596176"/>
    </source>
</evidence>
<keyword evidence="1" id="KW-0678">Repressor</keyword>
<accession>A0A7U0RQP1</accession>
<keyword evidence="3 5" id="KW-0238">DNA-binding</keyword>
<evidence type="ECO:0000259" key="6">
    <source>
        <dbReference type="PROSITE" id="PS50977"/>
    </source>
</evidence>
<feature type="domain" description="HTH tetR-type" evidence="6">
    <location>
        <begin position="10"/>
        <end position="70"/>
    </location>
</feature>
<name>A0A7U0RQP1_SERPR</name>
<dbReference type="PRINTS" id="PR00455">
    <property type="entry name" value="HTHTETR"/>
</dbReference>
<reference evidence="7 8" key="1">
    <citation type="submission" date="2021-01" db="EMBL/GenBank/DDBJ databases">
        <title>Chromosome sequence of Serratia proteamaculans strain 94 rif-r, isolated from spoiled beef.</title>
        <authorList>
            <person name="Zaytseva Y.V."/>
            <person name="Iablokov S.N."/>
            <person name="Klyukina A."/>
        </authorList>
    </citation>
    <scope>NUCLEOTIDE SEQUENCE [LARGE SCALE GENOMIC DNA]</scope>
    <source>
        <strain evidence="7 8">94 rif-r</strain>
    </source>
</reference>
<gene>
    <name evidence="7" type="ORF">JKX24_10105</name>
</gene>
<keyword evidence="4" id="KW-0804">Transcription</keyword>
<sequence>MVRRTKEAALETREQILDAAEWCFRTQGISGTTLEMIANRAHCTRGAIYWHFREQTDILQAVLKRGQWDLLDHLEALTHSSTEVIASLRTCLVSGLLEIQANTSKRHSLEILSCRCEFSQDQARFLTLQCEELTRMMALLRTLLEHAQASGELREGLCLNSAAALMGYTLVGALRVHLIQPGVSDIERDVMAALDIVFSAITR</sequence>
<dbReference type="InterPro" id="IPR050109">
    <property type="entry name" value="HTH-type_TetR-like_transc_reg"/>
</dbReference>
<dbReference type="SUPFAM" id="SSF48498">
    <property type="entry name" value="Tetracyclin repressor-like, C-terminal domain"/>
    <property type="match status" value="1"/>
</dbReference>
<dbReference type="PANTHER" id="PTHR30055:SF240">
    <property type="entry name" value="HTH-TYPE TRANSCRIPTIONAL REGULATOR ACRR"/>
    <property type="match status" value="1"/>
</dbReference>
<feature type="DNA-binding region" description="H-T-H motif" evidence="5">
    <location>
        <begin position="33"/>
        <end position="52"/>
    </location>
</feature>
<evidence type="ECO:0000256" key="3">
    <source>
        <dbReference type="ARBA" id="ARBA00023125"/>
    </source>
</evidence>
<dbReference type="InterPro" id="IPR036271">
    <property type="entry name" value="Tet_transcr_reg_TetR-rel_C_sf"/>
</dbReference>